<gene>
    <name evidence="2" type="ORF">AVDCRST_MAG81-699</name>
</gene>
<name>A0A6J4UWK7_9CYAN</name>
<dbReference type="AlphaFoldDB" id="A0A6J4UWK7"/>
<dbReference type="EMBL" id="CADCWO010000032">
    <property type="protein sequence ID" value="CAA9558784.1"/>
    <property type="molecule type" value="Genomic_DNA"/>
</dbReference>
<feature type="compositionally biased region" description="Polar residues" evidence="1">
    <location>
        <begin position="206"/>
        <end position="226"/>
    </location>
</feature>
<organism evidence="2">
    <name type="scientific">uncultured Synechococcales cyanobacterium</name>
    <dbReference type="NCBI Taxonomy" id="1936017"/>
    <lineage>
        <taxon>Bacteria</taxon>
        <taxon>Bacillati</taxon>
        <taxon>Cyanobacteriota</taxon>
        <taxon>Cyanophyceae</taxon>
        <taxon>Synechococcales</taxon>
        <taxon>environmental samples</taxon>
    </lineage>
</organism>
<protein>
    <submittedName>
        <fullName evidence="2">Uncharacterized protein</fullName>
    </submittedName>
</protein>
<reference evidence="2" key="1">
    <citation type="submission" date="2020-02" db="EMBL/GenBank/DDBJ databases">
        <authorList>
            <person name="Meier V. D."/>
        </authorList>
    </citation>
    <scope>NUCLEOTIDE SEQUENCE</scope>
    <source>
        <strain evidence="2">AVDCRST_MAG81</strain>
    </source>
</reference>
<evidence type="ECO:0000256" key="1">
    <source>
        <dbReference type="SAM" id="MobiDB-lite"/>
    </source>
</evidence>
<evidence type="ECO:0000313" key="2">
    <source>
        <dbReference type="EMBL" id="CAA9558784.1"/>
    </source>
</evidence>
<feature type="region of interest" description="Disordered" evidence="1">
    <location>
        <begin position="176"/>
        <end position="226"/>
    </location>
</feature>
<proteinExistence type="predicted"/>
<sequence length="226" mass="25348">MANPETHPIEPPSHPLEYRAIGLIQGRYIPGEDNPNRGTLITPDGTEIPAFMGWLQPYVDKYVDLSQEQLWVVYPKRYPTRSAMSVQLKGFKQANTDEPPTGDGFFSIRGEVIQRDDKVGFVVVKVRRNRKAPSAKDVLIRLEGFVPPDAVGHFYDFECERDGHNLAIIDGTPIALVTPPEARQQPTKPKKSPESKGVKKPRKRTNNPTPQRGDKSNNGPLRSNSR</sequence>
<accession>A0A6J4UWK7</accession>